<keyword evidence="2" id="KW-0812">Transmembrane</keyword>
<keyword evidence="2" id="KW-0472">Membrane</keyword>
<sequence length="625" mass="72543">MRVYYFSGGSYICSSFYFIEWLRRKGTRGKERKEEEEEDGEVETESVQSCSNNQQHCDGEIIAILVNPYTHHNLNTYLKRNLHLFKIKETWRASNYHVIKSWYASQPSSTRCELTLGRGGERDLWLGLSKDSPWGRPLVWKEGRLSTSILMGHRKPTSFLISPLFYTSRFYQQIVHYFVSWNPALPPGEAGVGTGTPASIKQLSFFWVFTSILNVPYTPPPIPHNTDSEGVHLDQNLCQDHASNFSKFTLFCFLSFFCVSLSLSLFFRFQRNECWSSYILSLHFQYFKTKWFNLFQAKLVFFFFLMSIIIIIIFIEFEGVGRENIIIKICLNLNPPRKQMKEDLVQMGIIRLAGNLKKIGILCHSPRVMRFKKKPYKEINSPVRFPANRSWFYMAVQSKLSQCRIQEELLEHLLVTKMGEEWLPFYTCYEALWRHGKKARNPLVNFIGLPYHSFDMFPFLYVAFFLYFVILPMFNAHVLKSLNMLEQGVSNITNPQLKTKFIGEEKTFFLKRVDISKPINYIMIDLVIFDTPCLLVESLLFTKILTASNVFGHRSKSHLSVGVGFVPIGSSLTFKVQNKVDHSKTGAHLNRMSNSNPTIMDVIELEIEANKEKACELSKKLHSLT</sequence>
<feature type="transmembrane region" description="Helical" evidence="2">
    <location>
        <begin position="248"/>
        <end position="270"/>
    </location>
</feature>
<keyword evidence="2" id="KW-1133">Transmembrane helix</keyword>
<dbReference type="AlphaFoldDB" id="A0A0L6VA83"/>
<dbReference type="Proteomes" id="UP000037035">
    <property type="component" value="Unassembled WGS sequence"/>
</dbReference>
<feature type="transmembrane region" description="Helical" evidence="2">
    <location>
        <begin position="291"/>
        <end position="315"/>
    </location>
</feature>
<reference evidence="3 4" key="1">
    <citation type="submission" date="2015-08" db="EMBL/GenBank/DDBJ databases">
        <title>Next Generation Sequencing and Analysis of the Genome of Puccinia sorghi L Schw, the Causal Agent of Maize Common Rust.</title>
        <authorList>
            <person name="Rochi L."/>
            <person name="Burguener G."/>
            <person name="Darino M."/>
            <person name="Turjanski A."/>
            <person name="Kreff E."/>
            <person name="Dieguez M.J."/>
            <person name="Sacco F."/>
        </authorList>
    </citation>
    <scope>NUCLEOTIDE SEQUENCE [LARGE SCALE GENOMIC DNA]</scope>
    <source>
        <strain evidence="3 4">RO10H11247</strain>
    </source>
</reference>
<accession>A0A0L6VA83</accession>
<dbReference type="EMBL" id="LAVV01006959">
    <property type="protein sequence ID" value="KNZ57624.1"/>
    <property type="molecule type" value="Genomic_DNA"/>
</dbReference>
<protein>
    <submittedName>
        <fullName evidence="3">Uncharacterized protein</fullName>
    </submittedName>
</protein>
<name>A0A0L6VA83_9BASI</name>
<proteinExistence type="predicted"/>
<feature type="region of interest" description="Disordered" evidence="1">
    <location>
        <begin position="29"/>
        <end position="49"/>
    </location>
</feature>
<gene>
    <name evidence="3" type="ORF">VP01_210g3</name>
</gene>
<keyword evidence="4" id="KW-1185">Reference proteome</keyword>
<feature type="transmembrane region" description="Helical" evidence="2">
    <location>
        <begin position="456"/>
        <end position="474"/>
    </location>
</feature>
<dbReference type="VEuPathDB" id="FungiDB:VP01_210g3"/>
<comment type="caution">
    <text evidence="3">The sequence shown here is derived from an EMBL/GenBank/DDBJ whole genome shotgun (WGS) entry which is preliminary data.</text>
</comment>
<evidence type="ECO:0000256" key="1">
    <source>
        <dbReference type="SAM" id="MobiDB-lite"/>
    </source>
</evidence>
<organism evidence="3 4">
    <name type="scientific">Puccinia sorghi</name>
    <dbReference type="NCBI Taxonomy" id="27349"/>
    <lineage>
        <taxon>Eukaryota</taxon>
        <taxon>Fungi</taxon>
        <taxon>Dikarya</taxon>
        <taxon>Basidiomycota</taxon>
        <taxon>Pucciniomycotina</taxon>
        <taxon>Pucciniomycetes</taxon>
        <taxon>Pucciniales</taxon>
        <taxon>Pucciniaceae</taxon>
        <taxon>Puccinia</taxon>
    </lineage>
</organism>
<evidence type="ECO:0000313" key="3">
    <source>
        <dbReference type="EMBL" id="KNZ57624.1"/>
    </source>
</evidence>
<feature type="compositionally biased region" description="Acidic residues" evidence="1">
    <location>
        <begin position="34"/>
        <end position="44"/>
    </location>
</feature>
<evidence type="ECO:0000313" key="4">
    <source>
        <dbReference type="Proteomes" id="UP000037035"/>
    </source>
</evidence>
<evidence type="ECO:0000256" key="2">
    <source>
        <dbReference type="SAM" id="Phobius"/>
    </source>
</evidence>